<keyword evidence="3" id="KW-1134">Transmembrane beta strand</keyword>
<organism evidence="7 8">
    <name type="scientific">Varroa destructor</name>
    <name type="common">Honeybee mite</name>
    <dbReference type="NCBI Taxonomy" id="109461"/>
    <lineage>
        <taxon>Eukaryota</taxon>
        <taxon>Metazoa</taxon>
        <taxon>Ecdysozoa</taxon>
        <taxon>Arthropoda</taxon>
        <taxon>Chelicerata</taxon>
        <taxon>Arachnida</taxon>
        <taxon>Acari</taxon>
        <taxon>Parasitiformes</taxon>
        <taxon>Mesostigmata</taxon>
        <taxon>Gamasina</taxon>
        <taxon>Dermanyssoidea</taxon>
        <taxon>Varroidae</taxon>
        <taxon>Varroa</taxon>
    </lineage>
</organism>
<dbReference type="GO" id="GO:0005741">
    <property type="term" value="C:mitochondrial outer membrane"/>
    <property type="evidence" value="ECO:0007669"/>
    <property type="project" value="UniProtKB-SubCell"/>
</dbReference>
<keyword evidence="5" id="KW-0472">Membrane</keyword>
<dbReference type="InParanoid" id="A0A7M7J7U5"/>
<proteinExistence type="inferred from homology"/>
<dbReference type="PANTHER" id="PTHR12815:SF18">
    <property type="entry name" value="SORTING AND ASSEMBLY MACHINERY COMPONENT 50 HOMOLOG"/>
    <property type="match status" value="1"/>
</dbReference>
<accession>A0A7M7J7U5</accession>
<dbReference type="FunCoup" id="A0A7M7J7U5">
    <property type="interactions" value="1569"/>
</dbReference>
<evidence type="ECO:0000256" key="5">
    <source>
        <dbReference type="ARBA" id="ARBA00023136"/>
    </source>
</evidence>
<dbReference type="Gene3D" id="2.40.160.50">
    <property type="entry name" value="membrane protein fhac: a member of the omp85/tpsb transporter family"/>
    <property type="match status" value="1"/>
</dbReference>
<dbReference type="EnsemblMetazoa" id="XM_022788575">
    <property type="protein sequence ID" value="XP_022644310"/>
    <property type="gene ID" value="LOC111243278"/>
</dbReference>
<evidence type="ECO:0000313" key="7">
    <source>
        <dbReference type="EnsemblMetazoa" id="XP_022644310"/>
    </source>
</evidence>
<evidence type="ECO:0000256" key="4">
    <source>
        <dbReference type="ARBA" id="ARBA00022692"/>
    </source>
</evidence>
<comment type="subcellular location">
    <subcellularLocation>
        <location evidence="1">Mitochondrion outer membrane</location>
        <topology evidence="1">Multi-pass membrane protein</topology>
    </subcellularLocation>
</comment>
<sequence>MGTGYSKVTPANPVEGMVSSDVSGVSARVNRVHIDGVARTKNDVLAKAVQDLMDCTDFQQVLLRCSDVLRQLEMLDAFKKIAVNIDTSKGPDAAPNEYDVTFKVQERKRVVGGVTTLVDHNEGSMVVGVKLPNLAGRGEILQAEYQYGTKHLSSFNLTASKPFLGRHNPRITATVYQQAADFPWNTFRACNRGLLAGFDFESLQGFHHTFRWEGVWRELNPLGITVPFPVREQMGHSLKSALKHTVTVDTRDNTILPTCGYFVRLSQEFAGGSLGGNINFMKHEFEHQANYSLFNDLVFQVASNAGYMTTDGSHNICDKFFLGGPLDLRGFQFRGVGPHAEGSSLGGTTYWSAGAHLYTPLPFRRGHGFIGEYLRLHGFITGGALCEEWNTERLKDLRVSTGLGLILSMGHMTRIELNYVVPLKYQPQDRINGGLQIGIGMMFL</sequence>
<evidence type="ECO:0000313" key="8">
    <source>
        <dbReference type="Proteomes" id="UP000594260"/>
    </source>
</evidence>
<dbReference type="OrthoDB" id="1724197at2759"/>
<dbReference type="KEGG" id="vde:111243278"/>
<feature type="domain" description="Bacterial surface antigen (D15)" evidence="6">
    <location>
        <begin position="133"/>
        <end position="443"/>
    </location>
</feature>
<comment type="similarity">
    <text evidence="2">Belongs to the SAM50/omp85 family.</text>
</comment>
<dbReference type="OMA" id="SGIWRQI"/>
<dbReference type="AlphaFoldDB" id="A0A7M7J7U5"/>
<evidence type="ECO:0000259" key="6">
    <source>
        <dbReference type="Pfam" id="PF01103"/>
    </source>
</evidence>
<protein>
    <recommendedName>
        <fullName evidence="6">Bacterial surface antigen (D15) domain-containing protein</fullName>
    </recommendedName>
</protein>
<dbReference type="GO" id="GO:0045040">
    <property type="term" value="P:protein insertion into mitochondrial outer membrane"/>
    <property type="evidence" value="ECO:0007669"/>
    <property type="project" value="TreeGrafter"/>
</dbReference>
<name>A0A7M7J7U5_VARDE</name>
<dbReference type="Proteomes" id="UP000594260">
    <property type="component" value="Unplaced"/>
</dbReference>
<dbReference type="Gene3D" id="3.10.20.310">
    <property type="entry name" value="membrane protein fhac"/>
    <property type="match status" value="1"/>
</dbReference>
<evidence type="ECO:0000256" key="1">
    <source>
        <dbReference type="ARBA" id="ARBA00004374"/>
    </source>
</evidence>
<dbReference type="GeneID" id="111243278"/>
<evidence type="ECO:0000256" key="2">
    <source>
        <dbReference type="ARBA" id="ARBA00010913"/>
    </source>
</evidence>
<keyword evidence="4" id="KW-0812">Transmembrane</keyword>
<dbReference type="InterPro" id="IPR000184">
    <property type="entry name" value="Bac_surfAg_D15"/>
</dbReference>
<dbReference type="InterPro" id="IPR039910">
    <property type="entry name" value="D15-like"/>
</dbReference>
<dbReference type="Pfam" id="PF01103">
    <property type="entry name" value="Omp85"/>
    <property type="match status" value="1"/>
</dbReference>
<reference evidence="7" key="1">
    <citation type="submission" date="2021-01" db="UniProtKB">
        <authorList>
            <consortium name="EnsemblMetazoa"/>
        </authorList>
    </citation>
    <scope>IDENTIFICATION</scope>
</reference>
<keyword evidence="8" id="KW-1185">Reference proteome</keyword>
<dbReference type="RefSeq" id="XP_022644310.1">
    <property type="nucleotide sequence ID" value="XM_022788575.1"/>
</dbReference>
<dbReference type="GO" id="GO:0033108">
    <property type="term" value="P:mitochondrial respiratory chain complex assembly"/>
    <property type="evidence" value="ECO:0007669"/>
    <property type="project" value="TreeGrafter"/>
</dbReference>
<dbReference type="PANTHER" id="PTHR12815">
    <property type="entry name" value="SORTING AND ASSEMBLY MACHINERY SAMM50 PROTEIN FAMILY MEMBER"/>
    <property type="match status" value="1"/>
</dbReference>
<evidence type="ECO:0000256" key="3">
    <source>
        <dbReference type="ARBA" id="ARBA00022452"/>
    </source>
</evidence>